<dbReference type="EMBL" id="OW970315">
    <property type="protein sequence ID" value="CAH6242044.1"/>
    <property type="molecule type" value="Genomic_DNA"/>
</dbReference>
<sequence length="63" mass="6904">MSLQPFLSDLLLNSRWDVTMKLSILLTLLAATVCSVFAAHGKFKTQQAGQSLFTQSGETISEE</sequence>
<accession>A0AAN2FBI9</accession>
<dbReference type="Proteomes" id="UP001158961">
    <property type="component" value="Chromosome"/>
</dbReference>
<name>A0AAN2FBI9_ENTAG</name>
<dbReference type="AlphaFoldDB" id="A0AAN2FBI9"/>
<gene>
    <name evidence="1" type="ORF">DAPPPG734_07225</name>
</gene>
<organism evidence="1 2">
    <name type="scientific">Enterobacter agglomerans</name>
    <name type="common">Erwinia herbicola</name>
    <name type="synonym">Pantoea agglomerans</name>
    <dbReference type="NCBI Taxonomy" id="549"/>
    <lineage>
        <taxon>Bacteria</taxon>
        <taxon>Pseudomonadati</taxon>
        <taxon>Pseudomonadota</taxon>
        <taxon>Gammaproteobacteria</taxon>
        <taxon>Enterobacterales</taxon>
        <taxon>Erwiniaceae</taxon>
        <taxon>Pantoea</taxon>
        <taxon>Pantoea agglomerans group</taxon>
    </lineage>
</organism>
<evidence type="ECO:0000313" key="1">
    <source>
        <dbReference type="EMBL" id="CAH6242044.1"/>
    </source>
</evidence>
<proteinExistence type="predicted"/>
<reference evidence="1" key="1">
    <citation type="submission" date="2022-05" db="EMBL/GenBank/DDBJ databases">
        <authorList>
            <person name="Pothier F. J."/>
        </authorList>
    </citation>
    <scope>NUCLEOTIDE SEQUENCE</scope>
    <source>
        <strain evidence="1">DAPP-PG734</strain>
    </source>
</reference>
<evidence type="ECO:0000313" key="2">
    <source>
        <dbReference type="Proteomes" id="UP001158961"/>
    </source>
</evidence>
<protein>
    <submittedName>
        <fullName evidence="1">Uncharacterized protein</fullName>
    </submittedName>
</protein>